<reference evidence="2 3" key="1">
    <citation type="submission" date="2019-01" db="EMBL/GenBank/DDBJ databases">
        <title>Sequencing of cultivated peanut Arachis hypogaea provides insights into genome evolution and oil improvement.</title>
        <authorList>
            <person name="Chen X."/>
        </authorList>
    </citation>
    <scope>NUCLEOTIDE SEQUENCE [LARGE SCALE GENOMIC DNA]</scope>
    <source>
        <strain evidence="3">cv. Fuhuasheng</strain>
        <tissue evidence="2">Leaves</tissue>
    </source>
</reference>
<sequence>MTTILAFFGMGTSHSESNKESHRSQGDVHGNMPVLVIAEDFLHTVFTSEEEAYNAYKEFAWTWGFGVRKGDVGWVDGVLVRQDFFCHRQGTRSDKHYDQPERRVQKIIDKHNHDMAPAAFCNLLPSHRKMSDGDKAQVNSMKQFGIPTSKIMAYMAGQSGGYNMLRFTKRDLYNYVDSQRRARILDGDAAATISYLEGKENADLMSVARYTTTVDNRLGNLFWVDGFMKSDYELFGDVVAFDAMYRGNKYKKPLDEEVCTYRWVLTNLLDVMGQRTMNLVVTDGDKAMRATIAEVMPSAKHRLCAWHLEKNCVQRVKEAEFRKVFKKAIYVNFHVDEFERYWRTSIESLSLGQNTWVQATYDIKESWATAYLRGTFCAGYRTTSRCEGINSFIKAFLKSTDSILELVHSLDRVVKDFGTMREVKKQIKGVATLLFQGRESISMTIVYSFSKMGRPDRVFKVLYDPNDRKIECECKM</sequence>
<dbReference type="EMBL" id="SDMP01000014">
    <property type="protein sequence ID" value="RYR13819.1"/>
    <property type="molecule type" value="Genomic_DNA"/>
</dbReference>
<proteinExistence type="predicted"/>
<dbReference type="Pfam" id="PF10551">
    <property type="entry name" value="MULE"/>
    <property type="match status" value="1"/>
</dbReference>
<comment type="caution">
    <text evidence="2">The sequence shown here is derived from an EMBL/GenBank/DDBJ whole genome shotgun (WGS) entry which is preliminary data.</text>
</comment>
<dbReference type="InterPro" id="IPR018289">
    <property type="entry name" value="MULE_transposase_dom"/>
</dbReference>
<dbReference type="OrthoDB" id="1733498at2759"/>
<gene>
    <name evidence="2" type="ORF">Ahy_B04g070604</name>
</gene>
<dbReference type="STRING" id="3818.A0A444ZHY5"/>
<organism evidence="2 3">
    <name type="scientific">Arachis hypogaea</name>
    <name type="common">Peanut</name>
    <dbReference type="NCBI Taxonomy" id="3818"/>
    <lineage>
        <taxon>Eukaryota</taxon>
        <taxon>Viridiplantae</taxon>
        <taxon>Streptophyta</taxon>
        <taxon>Embryophyta</taxon>
        <taxon>Tracheophyta</taxon>
        <taxon>Spermatophyta</taxon>
        <taxon>Magnoliopsida</taxon>
        <taxon>eudicotyledons</taxon>
        <taxon>Gunneridae</taxon>
        <taxon>Pentapetalae</taxon>
        <taxon>rosids</taxon>
        <taxon>fabids</taxon>
        <taxon>Fabales</taxon>
        <taxon>Fabaceae</taxon>
        <taxon>Papilionoideae</taxon>
        <taxon>50 kb inversion clade</taxon>
        <taxon>dalbergioids sensu lato</taxon>
        <taxon>Dalbergieae</taxon>
        <taxon>Pterocarpus clade</taxon>
        <taxon>Arachis</taxon>
    </lineage>
</organism>
<evidence type="ECO:0000313" key="3">
    <source>
        <dbReference type="Proteomes" id="UP000289738"/>
    </source>
</evidence>
<dbReference type="AlphaFoldDB" id="A0A444ZHY5"/>
<accession>A0A444ZHY5</accession>
<evidence type="ECO:0000259" key="1">
    <source>
        <dbReference type="Pfam" id="PF10551"/>
    </source>
</evidence>
<dbReference type="PANTHER" id="PTHR47718:SF15">
    <property type="entry name" value="PROTEIN FAR1-RELATED SEQUENCE 5-LIKE"/>
    <property type="match status" value="1"/>
</dbReference>
<dbReference type="PANTHER" id="PTHR47718">
    <property type="entry name" value="OS01G0519700 PROTEIN"/>
    <property type="match status" value="1"/>
</dbReference>
<dbReference type="Proteomes" id="UP000289738">
    <property type="component" value="Chromosome B04"/>
</dbReference>
<name>A0A444ZHY5_ARAHY</name>
<feature type="domain" description="MULE transposase" evidence="1">
    <location>
        <begin position="258"/>
        <end position="311"/>
    </location>
</feature>
<evidence type="ECO:0000313" key="2">
    <source>
        <dbReference type="EMBL" id="RYR13819.1"/>
    </source>
</evidence>
<protein>
    <recommendedName>
        <fullName evidence="1">MULE transposase domain-containing protein</fullName>
    </recommendedName>
</protein>
<keyword evidence="3" id="KW-1185">Reference proteome</keyword>